<dbReference type="InterPro" id="IPR029471">
    <property type="entry name" value="HNH_5"/>
</dbReference>
<keyword evidence="3" id="KW-1185">Reference proteome</keyword>
<reference evidence="3" key="1">
    <citation type="journal article" date="2019" name="PLoS Negl. Trop. Dis.">
        <title>Revisiting the worldwide diversity of Leptospira species in the environment.</title>
        <authorList>
            <person name="Vincent A.T."/>
            <person name="Schiettekatte O."/>
            <person name="Bourhy P."/>
            <person name="Veyrier F.J."/>
            <person name="Picardeau M."/>
        </authorList>
    </citation>
    <scope>NUCLEOTIDE SEQUENCE [LARGE SCALE GENOMIC DNA]</scope>
    <source>
        <strain evidence="3">201601298</strain>
    </source>
</reference>
<keyword evidence="2" id="KW-0255">Endonuclease</keyword>
<evidence type="ECO:0000313" key="2">
    <source>
        <dbReference type="EMBL" id="TGM74391.1"/>
    </source>
</evidence>
<evidence type="ECO:0000259" key="1">
    <source>
        <dbReference type="Pfam" id="PF14279"/>
    </source>
</evidence>
<name>A0ABY2NYZ2_9LEPT</name>
<accession>A0ABY2NYZ2</accession>
<feature type="domain" description="HNH endonuclease 5" evidence="1">
    <location>
        <begin position="3"/>
        <end position="55"/>
    </location>
</feature>
<proteinExistence type="predicted"/>
<organism evidence="2 3">
    <name type="scientific">Leptospira mtsangambouensis</name>
    <dbReference type="NCBI Taxonomy" id="2484912"/>
    <lineage>
        <taxon>Bacteria</taxon>
        <taxon>Pseudomonadati</taxon>
        <taxon>Spirochaetota</taxon>
        <taxon>Spirochaetia</taxon>
        <taxon>Leptospirales</taxon>
        <taxon>Leptospiraceae</taxon>
        <taxon>Leptospira</taxon>
    </lineage>
</organism>
<dbReference type="RefSeq" id="WP_135694754.1">
    <property type="nucleotide sequence ID" value="NZ_RQHK01000011.1"/>
</dbReference>
<dbReference type="Proteomes" id="UP000297940">
    <property type="component" value="Unassembled WGS sequence"/>
</dbReference>
<sequence length="352" mass="41257">MKCIYCLETKEEKDFLKEEHIIPAAFGGKTVLPSQFVCDDCNFKFGRTIETDLTSNSFISYLRTYVGPGKRGSLTKKNEVRTNIFVFEIDKFPKVLGYIRKSKPIIISQFLIDNNIKNAQFFYNSEFPEHEQLSIFQENLDKIRNYTYIPSLTLNEEIILIGFHEKNFYICAKNKDNLENTINTITTLLQSENKINFAPKEELNLFLKKGLEIKVNLINYYRAHSKIAFNCAAYLLGKDTMYDSQYNNCRNWINGDTKEYEKIILNQNFINNIEKMLLESFPDKSHKVIIFSVSHYLIGLVSFYGAEFPITTLLSKNFEPNNIHDGIICDWKNQKEYLYSEYLRKLAEEEDF</sequence>
<evidence type="ECO:0000313" key="3">
    <source>
        <dbReference type="Proteomes" id="UP000297940"/>
    </source>
</evidence>
<gene>
    <name evidence="2" type="ORF">EHR01_10545</name>
</gene>
<protein>
    <submittedName>
        <fullName evidence="2">HNH endonuclease</fullName>
    </submittedName>
</protein>
<keyword evidence="2" id="KW-0378">Hydrolase</keyword>
<comment type="caution">
    <text evidence="2">The sequence shown here is derived from an EMBL/GenBank/DDBJ whole genome shotgun (WGS) entry which is preliminary data.</text>
</comment>
<keyword evidence="2" id="KW-0540">Nuclease</keyword>
<dbReference type="Pfam" id="PF14279">
    <property type="entry name" value="HNH_5"/>
    <property type="match status" value="1"/>
</dbReference>
<dbReference type="GO" id="GO:0004519">
    <property type="term" value="F:endonuclease activity"/>
    <property type="evidence" value="ECO:0007669"/>
    <property type="project" value="UniProtKB-KW"/>
</dbReference>
<dbReference type="EMBL" id="RQHK01000011">
    <property type="protein sequence ID" value="TGM74391.1"/>
    <property type="molecule type" value="Genomic_DNA"/>
</dbReference>